<comment type="caution">
    <text evidence="1">The sequence shown here is derived from an EMBL/GenBank/DDBJ whole genome shotgun (WGS) entry which is preliminary data.</text>
</comment>
<organism evidence="1 2">
    <name type="scientific">Persicitalea jodogahamensis</name>
    <dbReference type="NCBI Taxonomy" id="402147"/>
    <lineage>
        <taxon>Bacteria</taxon>
        <taxon>Pseudomonadati</taxon>
        <taxon>Bacteroidota</taxon>
        <taxon>Cytophagia</taxon>
        <taxon>Cytophagales</taxon>
        <taxon>Spirosomataceae</taxon>
        <taxon>Persicitalea</taxon>
    </lineage>
</organism>
<evidence type="ECO:0000313" key="1">
    <source>
        <dbReference type="EMBL" id="GHB63936.1"/>
    </source>
</evidence>
<sequence>MNDETKPNPYIALLRECSLWTDAKGRKLLVWRLWRSLQGPPYKVEHLDLLILDDMAFVRRSYSELVTLINDGRMVYDRDVVEKVIKLPSGVVAV</sequence>
<dbReference type="RefSeq" id="WP_189563900.1">
    <property type="nucleotide sequence ID" value="NZ_BMXF01000001.1"/>
</dbReference>
<dbReference type="EMBL" id="BMXF01000001">
    <property type="protein sequence ID" value="GHB63936.1"/>
    <property type="molecule type" value="Genomic_DNA"/>
</dbReference>
<name>A0A8J3D995_9BACT</name>
<dbReference type="AlphaFoldDB" id="A0A8J3D995"/>
<gene>
    <name evidence="1" type="ORF">GCM10007390_17240</name>
</gene>
<proteinExistence type="predicted"/>
<reference evidence="1 2" key="1">
    <citation type="journal article" date="2014" name="Int. J. Syst. Evol. Microbiol.">
        <title>Complete genome sequence of Corynebacterium casei LMG S-19264T (=DSM 44701T), isolated from a smear-ripened cheese.</title>
        <authorList>
            <consortium name="US DOE Joint Genome Institute (JGI-PGF)"/>
            <person name="Walter F."/>
            <person name="Albersmeier A."/>
            <person name="Kalinowski J."/>
            <person name="Ruckert C."/>
        </authorList>
    </citation>
    <scope>NUCLEOTIDE SEQUENCE [LARGE SCALE GENOMIC DNA]</scope>
    <source>
        <strain evidence="1 2">KCTC 12866</strain>
    </source>
</reference>
<protein>
    <submittedName>
        <fullName evidence="1">Uncharacterized protein</fullName>
    </submittedName>
</protein>
<evidence type="ECO:0000313" key="2">
    <source>
        <dbReference type="Proteomes" id="UP000598271"/>
    </source>
</evidence>
<accession>A0A8J3D995</accession>
<keyword evidence="2" id="KW-1185">Reference proteome</keyword>
<dbReference type="Proteomes" id="UP000598271">
    <property type="component" value="Unassembled WGS sequence"/>
</dbReference>